<accession>A0ABX3U7E4</accession>
<dbReference type="NCBIfam" id="TIGR00813">
    <property type="entry name" value="sss"/>
    <property type="match status" value="1"/>
</dbReference>
<sequence>MAISTPLLVTFLIYIFGMILIGFFAWRSTKNFDDYILGGRSLGPLVTALSAGASDMSGWLLMGLPGAIFISGISESWIAIGLTLGAWVNWKLVAGRLRVHTEVNNNALTLPDYFTGRFEDKSRLLRIISAVVILLFFTIYCASGIVAGARLFESTFGMTYEHALWAGAAATILYTFIGGFLAVSWTDTVPASLIVFALFLTPGIVIPSVGGPSGSLEGIKKK</sequence>
<keyword evidence="8" id="KW-0915">Sodium</keyword>
<dbReference type="Pfam" id="PF00474">
    <property type="entry name" value="SSF"/>
    <property type="match status" value="1"/>
</dbReference>
<gene>
    <name evidence="15" type="ORF">B2M27_26010</name>
</gene>
<dbReference type="InterPro" id="IPR038377">
    <property type="entry name" value="Na/Glc_symporter_sf"/>
</dbReference>
<evidence type="ECO:0000256" key="14">
    <source>
        <dbReference type="SAM" id="Phobius"/>
    </source>
</evidence>
<feature type="non-terminal residue" evidence="15">
    <location>
        <position position="222"/>
    </location>
</feature>
<keyword evidence="3" id="KW-0813">Transport</keyword>
<protein>
    <submittedName>
        <fullName evidence="15">Sodium:proline symporter</fullName>
    </submittedName>
</protein>
<evidence type="ECO:0000256" key="6">
    <source>
        <dbReference type="ARBA" id="ARBA00022847"/>
    </source>
</evidence>
<evidence type="ECO:0000256" key="4">
    <source>
        <dbReference type="ARBA" id="ARBA00022475"/>
    </source>
</evidence>
<dbReference type="EMBL" id="MWPR01000078">
    <property type="protein sequence ID" value="ORJ47449.1"/>
    <property type="molecule type" value="Genomic_DNA"/>
</dbReference>
<feature type="transmembrane region" description="Helical" evidence="14">
    <location>
        <begin position="190"/>
        <end position="210"/>
    </location>
</feature>
<evidence type="ECO:0000256" key="3">
    <source>
        <dbReference type="ARBA" id="ARBA00022448"/>
    </source>
</evidence>
<evidence type="ECO:0000256" key="9">
    <source>
        <dbReference type="ARBA" id="ARBA00023065"/>
    </source>
</evidence>
<comment type="catalytic activity">
    <reaction evidence="12">
        <text>L-proline(in) + Na(+)(in) = L-proline(out) + Na(+)(out)</text>
        <dbReference type="Rhea" id="RHEA:28967"/>
        <dbReference type="ChEBI" id="CHEBI:29101"/>
        <dbReference type="ChEBI" id="CHEBI:60039"/>
    </reaction>
</comment>
<evidence type="ECO:0000256" key="10">
    <source>
        <dbReference type="ARBA" id="ARBA00023136"/>
    </source>
</evidence>
<evidence type="ECO:0000256" key="2">
    <source>
        <dbReference type="ARBA" id="ARBA00006434"/>
    </source>
</evidence>
<keyword evidence="11" id="KW-0739">Sodium transport</keyword>
<feature type="transmembrane region" description="Helical" evidence="14">
    <location>
        <begin position="66"/>
        <end position="88"/>
    </location>
</feature>
<evidence type="ECO:0000256" key="5">
    <source>
        <dbReference type="ARBA" id="ARBA00022692"/>
    </source>
</evidence>
<evidence type="ECO:0000256" key="12">
    <source>
        <dbReference type="ARBA" id="ARBA00033708"/>
    </source>
</evidence>
<comment type="similarity">
    <text evidence="2 13">Belongs to the sodium:solute symporter (SSF) (TC 2.A.21) family.</text>
</comment>
<dbReference type="InterPro" id="IPR018212">
    <property type="entry name" value="Na/solute_symporter_CS"/>
</dbReference>
<dbReference type="PROSITE" id="PS50283">
    <property type="entry name" value="NA_SOLUT_SYMP_3"/>
    <property type="match status" value="1"/>
</dbReference>
<evidence type="ECO:0000256" key="13">
    <source>
        <dbReference type="RuleBase" id="RU362091"/>
    </source>
</evidence>
<dbReference type="RefSeq" id="WP_139800581.1">
    <property type="nucleotide sequence ID" value="NZ_MWPR01000078.1"/>
</dbReference>
<dbReference type="InterPro" id="IPR001734">
    <property type="entry name" value="Na/solute_symporter"/>
</dbReference>
<keyword evidence="7 14" id="KW-1133">Transmembrane helix</keyword>
<dbReference type="InterPro" id="IPR050277">
    <property type="entry name" value="Sodium:Solute_Symporter"/>
</dbReference>
<name>A0ABX3U7E4_KLUIN</name>
<dbReference type="Proteomes" id="UP000192521">
    <property type="component" value="Unassembled WGS sequence"/>
</dbReference>
<comment type="subcellular location">
    <subcellularLocation>
        <location evidence="1">Cell membrane</location>
        <topology evidence="1">Multi-pass membrane protein</topology>
    </subcellularLocation>
</comment>
<keyword evidence="6" id="KW-0769">Symport</keyword>
<proteinExistence type="inferred from homology"/>
<dbReference type="PANTHER" id="PTHR48086:SF3">
    <property type="entry name" value="SODIUM_PROLINE SYMPORTER"/>
    <property type="match status" value="1"/>
</dbReference>
<feature type="transmembrane region" description="Helical" evidence="14">
    <location>
        <begin position="164"/>
        <end position="183"/>
    </location>
</feature>
<dbReference type="PANTHER" id="PTHR48086">
    <property type="entry name" value="SODIUM/PROLINE SYMPORTER-RELATED"/>
    <property type="match status" value="1"/>
</dbReference>
<keyword evidence="5 14" id="KW-0812">Transmembrane</keyword>
<dbReference type="PROSITE" id="PS00456">
    <property type="entry name" value="NA_SOLUT_SYMP_1"/>
    <property type="match status" value="1"/>
</dbReference>
<keyword evidence="10 14" id="KW-0472">Membrane</keyword>
<evidence type="ECO:0000313" key="15">
    <source>
        <dbReference type="EMBL" id="ORJ47449.1"/>
    </source>
</evidence>
<comment type="caution">
    <text evidence="15">The sequence shown here is derived from an EMBL/GenBank/DDBJ whole genome shotgun (WGS) entry which is preliminary data.</text>
</comment>
<evidence type="ECO:0000256" key="1">
    <source>
        <dbReference type="ARBA" id="ARBA00004651"/>
    </source>
</evidence>
<evidence type="ECO:0000256" key="7">
    <source>
        <dbReference type="ARBA" id="ARBA00022989"/>
    </source>
</evidence>
<reference evidence="15 16" key="1">
    <citation type="submission" date="2017-02" db="EMBL/GenBank/DDBJ databases">
        <title>Draft genome sequence of a Kluyvera intermedia isolate from a patient with a pancreatic abscess.</title>
        <authorList>
            <person name="Thele R."/>
        </authorList>
    </citation>
    <scope>NUCLEOTIDE SEQUENCE [LARGE SCALE GENOMIC DNA]</scope>
    <source>
        <strain evidence="15 16">FOSA7093</strain>
    </source>
</reference>
<keyword evidence="16" id="KW-1185">Reference proteome</keyword>
<evidence type="ECO:0000256" key="8">
    <source>
        <dbReference type="ARBA" id="ARBA00023053"/>
    </source>
</evidence>
<dbReference type="Gene3D" id="1.20.1730.10">
    <property type="entry name" value="Sodium/glucose cotransporter"/>
    <property type="match status" value="1"/>
</dbReference>
<feature type="transmembrane region" description="Helical" evidence="14">
    <location>
        <begin position="7"/>
        <end position="26"/>
    </location>
</feature>
<evidence type="ECO:0000313" key="16">
    <source>
        <dbReference type="Proteomes" id="UP000192521"/>
    </source>
</evidence>
<evidence type="ECO:0000256" key="11">
    <source>
        <dbReference type="ARBA" id="ARBA00023201"/>
    </source>
</evidence>
<keyword evidence="4" id="KW-1003">Cell membrane</keyword>
<organism evidence="15 16">
    <name type="scientific">Kluyvera intermedia</name>
    <name type="common">Enterobacter intermedius</name>
    <dbReference type="NCBI Taxonomy" id="61648"/>
    <lineage>
        <taxon>Bacteria</taxon>
        <taxon>Pseudomonadati</taxon>
        <taxon>Pseudomonadota</taxon>
        <taxon>Gammaproteobacteria</taxon>
        <taxon>Enterobacterales</taxon>
        <taxon>Enterobacteriaceae</taxon>
        <taxon>Kluyvera</taxon>
    </lineage>
</organism>
<keyword evidence="9" id="KW-0406">Ion transport</keyword>
<feature type="transmembrane region" description="Helical" evidence="14">
    <location>
        <begin position="127"/>
        <end position="152"/>
    </location>
</feature>